<keyword evidence="3 5" id="KW-0863">Zinc-finger</keyword>
<evidence type="ECO:0000256" key="3">
    <source>
        <dbReference type="ARBA" id="ARBA00022771"/>
    </source>
</evidence>
<evidence type="ECO:0000256" key="4">
    <source>
        <dbReference type="ARBA" id="ARBA00022833"/>
    </source>
</evidence>
<dbReference type="InterPro" id="IPR013087">
    <property type="entry name" value="Znf_C2H2_type"/>
</dbReference>
<dbReference type="PANTHER" id="PTHR24379">
    <property type="entry name" value="KRAB AND ZINC FINGER DOMAIN-CONTAINING"/>
    <property type="match status" value="1"/>
</dbReference>
<dbReference type="PANTHER" id="PTHR24379:SF126">
    <property type="entry name" value="LD25880P"/>
    <property type="match status" value="1"/>
</dbReference>
<feature type="non-terminal residue" evidence="8">
    <location>
        <position position="454"/>
    </location>
</feature>
<proteinExistence type="predicted"/>
<feature type="domain" description="C2H2-type" evidence="7">
    <location>
        <begin position="405"/>
        <end position="433"/>
    </location>
</feature>
<comment type="caution">
    <text evidence="8">The sequence shown here is derived from an EMBL/GenBank/DDBJ whole genome shotgun (WGS) entry which is preliminary data.</text>
</comment>
<name>A0AA36FZW6_9BILA</name>
<evidence type="ECO:0000256" key="5">
    <source>
        <dbReference type="PROSITE-ProRule" id="PRU00042"/>
    </source>
</evidence>
<evidence type="ECO:0000256" key="2">
    <source>
        <dbReference type="ARBA" id="ARBA00022737"/>
    </source>
</evidence>
<feature type="region of interest" description="Disordered" evidence="6">
    <location>
        <begin position="56"/>
        <end position="80"/>
    </location>
</feature>
<feature type="domain" description="C2H2-type" evidence="7">
    <location>
        <begin position="323"/>
        <end position="351"/>
    </location>
</feature>
<evidence type="ECO:0000256" key="1">
    <source>
        <dbReference type="ARBA" id="ARBA00022723"/>
    </source>
</evidence>
<gene>
    <name evidence="8" type="ORF">MSPICULIGERA_LOCUS12759</name>
</gene>
<keyword evidence="2" id="KW-0677">Repeat</keyword>
<dbReference type="PROSITE" id="PS00028">
    <property type="entry name" value="ZINC_FINGER_C2H2_1"/>
    <property type="match status" value="6"/>
</dbReference>
<dbReference type="Gene3D" id="3.30.160.60">
    <property type="entry name" value="Classic Zinc Finger"/>
    <property type="match status" value="3"/>
</dbReference>
<protein>
    <recommendedName>
        <fullName evidence="7">C2H2-type domain-containing protein</fullName>
    </recommendedName>
</protein>
<dbReference type="Proteomes" id="UP001177023">
    <property type="component" value="Unassembled WGS sequence"/>
</dbReference>
<sequence>MAYVQHWDLNEHEEKSEKELQLEQMYQHILDAKQKRVNKDRIKRLAVGPLLAQLRNSSTNPELGDENQNKPIAPPRSPIRQRSFMMAPNFGPLDVLVKEEMVRHSILDKPWLLEQVYETAAAPPHPTDIPSIQRLVRQKMPRCKICRNRFGERFLIEVHMRECHPEDYEEYVYEMEKTAFDQRKEEMERNRAEKMDYQVDDIPLPGELDIEGKASRFVDKWGSIFPKKIRTKKKVSPQCPRCDKRLRNDSSLKKHIIKKHPDVVNFTQCRQCFKVFGTKTEQEQHDCDLSFLCFECTPIRNLYTAIRLATHRAKFHRGRDSGFKCADCSLKFLTPRKLRKHRKMTHVFTRTYHCHFCDEIFISEIAVTTHERIHTGIIKFECQICDYRCGRYQEMERHKQEEHGWRCAICKDTFAEWNDLKNHTMHSHGGYLTNEAMSSSYIESPRVWLMFKGE</sequence>
<dbReference type="SMART" id="SM00355">
    <property type="entry name" value="ZnF_C2H2"/>
    <property type="match status" value="7"/>
</dbReference>
<evidence type="ECO:0000313" key="8">
    <source>
        <dbReference type="EMBL" id="CAJ0574426.1"/>
    </source>
</evidence>
<evidence type="ECO:0000313" key="9">
    <source>
        <dbReference type="Proteomes" id="UP001177023"/>
    </source>
</evidence>
<evidence type="ECO:0000259" key="7">
    <source>
        <dbReference type="PROSITE" id="PS50157"/>
    </source>
</evidence>
<accession>A0AA36FZW6</accession>
<keyword evidence="1" id="KW-0479">Metal-binding</keyword>
<evidence type="ECO:0000256" key="6">
    <source>
        <dbReference type="SAM" id="MobiDB-lite"/>
    </source>
</evidence>
<organism evidence="8 9">
    <name type="scientific">Mesorhabditis spiculigera</name>
    <dbReference type="NCBI Taxonomy" id="96644"/>
    <lineage>
        <taxon>Eukaryota</taxon>
        <taxon>Metazoa</taxon>
        <taxon>Ecdysozoa</taxon>
        <taxon>Nematoda</taxon>
        <taxon>Chromadorea</taxon>
        <taxon>Rhabditida</taxon>
        <taxon>Rhabditina</taxon>
        <taxon>Rhabditomorpha</taxon>
        <taxon>Rhabditoidea</taxon>
        <taxon>Rhabditidae</taxon>
        <taxon>Mesorhabditinae</taxon>
        <taxon>Mesorhabditis</taxon>
    </lineage>
</organism>
<reference evidence="8" key="1">
    <citation type="submission" date="2023-06" db="EMBL/GenBank/DDBJ databases">
        <authorList>
            <person name="Delattre M."/>
        </authorList>
    </citation>
    <scope>NUCLEOTIDE SEQUENCE</scope>
    <source>
        <strain evidence="8">AF72</strain>
    </source>
</reference>
<feature type="domain" description="C2H2-type" evidence="7">
    <location>
        <begin position="352"/>
        <end position="376"/>
    </location>
</feature>
<dbReference type="Pfam" id="PF00096">
    <property type="entry name" value="zf-C2H2"/>
    <property type="match status" value="1"/>
</dbReference>
<dbReference type="SUPFAM" id="SSF57667">
    <property type="entry name" value="beta-beta-alpha zinc fingers"/>
    <property type="match status" value="1"/>
</dbReference>
<dbReference type="EMBL" id="CATQJA010002630">
    <property type="protein sequence ID" value="CAJ0574426.1"/>
    <property type="molecule type" value="Genomic_DNA"/>
</dbReference>
<keyword evidence="4" id="KW-0862">Zinc</keyword>
<keyword evidence="9" id="KW-1185">Reference proteome</keyword>
<dbReference type="PROSITE" id="PS50157">
    <property type="entry name" value="ZINC_FINGER_C2H2_2"/>
    <property type="match status" value="3"/>
</dbReference>
<dbReference type="InterPro" id="IPR036236">
    <property type="entry name" value="Znf_C2H2_sf"/>
</dbReference>
<dbReference type="AlphaFoldDB" id="A0AA36FZW6"/>
<dbReference type="GO" id="GO:0008270">
    <property type="term" value="F:zinc ion binding"/>
    <property type="evidence" value="ECO:0007669"/>
    <property type="project" value="UniProtKB-KW"/>
</dbReference>